<comment type="caution">
    <text evidence="1">The sequence shown here is derived from an EMBL/GenBank/DDBJ whole genome shotgun (WGS) entry which is preliminary data.</text>
</comment>
<feature type="non-terminal residue" evidence="1">
    <location>
        <position position="1"/>
    </location>
</feature>
<gene>
    <name evidence="1" type="ORF">RPERSI_LOCUS26090</name>
</gene>
<evidence type="ECO:0000313" key="1">
    <source>
        <dbReference type="EMBL" id="CAG8823745.1"/>
    </source>
</evidence>
<protein>
    <submittedName>
        <fullName evidence="1">7898_t:CDS:1</fullName>
    </submittedName>
</protein>
<name>A0ACA9S498_9GLOM</name>
<keyword evidence="2" id="KW-1185">Reference proteome</keyword>
<proteinExistence type="predicted"/>
<feature type="non-terminal residue" evidence="1">
    <location>
        <position position="174"/>
    </location>
</feature>
<sequence length="174" mass="20699">SKSYRDLKPVPEDEQRKQIKDNLEAILSQTKNTDVIILLENLAANKCHEVQIEDLLKIKRKRVKLCFDTQHYFVPGSRKYFNNYKQVMDKYGDEIHLLYINNVMKERKIKQKDRFVKKIKATIFGSKQNVYALLLQGQLSQEIFKMLATHPKMKAMILETPERTEEQKQEQIRE</sequence>
<organism evidence="1 2">
    <name type="scientific">Racocetra persica</name>
    <dbReference type="NCBI Taxonomy" id="160502"/>
    <lineage>
        <taxon>Eukaryota</taxon>
        <taxon>Fungi</taxon>
        <taxon>Fungi incertae sedis</taxon>
        <taxon>Mucoromycota</taxon>
        <taxon>Glomeromycotina</taxon>
        <taxon>Glomeromycetes</taxon>
        <taxon>Diversisporales</taxon>
        <taxon>Gigasporaceae</taxon>
        <taxon>Racocetra</taxon>
    </lineage>
</organism>
<reference evidence="1" key="1">
    <citation type="submission" date="2021-06" db="EMBL/GenBank/DDBJ databases">
        <authorList>
            <person name="Kallberg Y."/>
            <person name="Tangrot J."/>
            <person name="Rosling A."/>
        </authorList>
    </citation>
    <scope>NUCLEOTIDE SEQUENCE</scope>
    <source>
        <strain evidence="1">MA461A</strain>
    </source>
</reference>
<dbReference type="EMBL" id="CAJVQC010087950">
    <property type="protein sequence ID" value="CAG8823745.1"/>
    <property type="molecule type" value="Genomic_DNA"/>
</dbReference>
<evidence type="ECO:0000313" key="2">
    <source>
        <dbReference type="Proteomes" id="UP000789920"/>
    </source>
</evidence>
<accession>A0ACA9S498</accession>
<dbReference type="Proteomes" id="UP000789920">
    <property type="component" value="Unassembled WGS sequence"/>
</dbReference>